<organism evidence="1 2">
    <name type="scientific">Actinotalea ferrariae CF5-4</name>
    <dbReference type="NCBI Taxonomy" id="948458"/>
    <lineage>
        <taxon>Bacteria</taxon>
        <taxon>Bacillati</taxon>
        <taxon>Actinomycetota</taxon>
        <taxon>Actinomycetes</taxon>
        <taxon>Micrococcales</taxon>
        <taxon>Cellulomonadaceae</taxon>
        <taxon>Actinotalea</taxon>
    </lineage>
</organism>
<name>A0A021VRY1_9CELL</name>
<keyword evidence="2" id="KW-1185">Reference proteome</keyword>
<dbReference type="Proteomes" id="UP000019753">
    <property type="component" value="Unassembled WGS sequence"/>
</dbReference>
<dbReference type="AlphaFoldDB" id="A0A021VRY1"/>
<dbReference type="SUPFAM" id="SSF54909">
    <property type="entry name" value="Dimeric alpha+beta barrel"/>
    <property type="match status" value="1"/>
</dbReference>
<proteinExistence type="predicted"/>
<dbReference type="EMBL" id="AXCW01000058">
    <property type="protein sequence ID" value="EYR63954.1"/>
    <property type="molecule type" value="Genomic_DNA"/>
</dbReference>
<evidence type="ECO:0000313" key="1">
    <source>
        <dbReference type="EMBL" id="EYR63954.1"/>
    </source>
</evidence>
<sequence length="129" mass="14054">MRFMLLMSYEEIHGVPPIDRWDRADIAAHVAFQQRLGQELASRGELVGGEGLAQPQNAKLVTSDGKNPPVIRDWPFEGDRPHLAGYWTVDVESEERALQIAGQLSAAPGPHGTPIRQPIEVRAVVGPGG</sequence>
<protein>
    <submittedName>
        <fullName evidence="1">Uncharacterized protein</fullName>
    </submittedName>
</protein>
<dbReference type="InterPro" id="IPR011008">
    <property type="entry name" value="Dimeric_a/b-barrel"/>
</dbReference>
<evidence type="ECO:0000313" key="2">
    <source>
        <dbReference type="Proteomes" id="UP000019753"/>
    </source>
</evidence>
<reference evidence="1 2" key="1">
    <citation type="submission" date="2014-01" db="EMBL/GenBank/DDBJ databases">
        <title>Actinotalea ferrariae CF5-4.</title>
        <authorList>
            <person name="Chen F."/>
            <person name="Li Y."/>
            <person name="Wang G."/>
        </authorList>
    </citation>
    <scope>NUCLEOTIDE SEQUENCE [LARGE SCALE GENOMIC DNA]</scope>
    <source>
        <strain evidence="1 2">CF5-4</strain>
    </source>
</reference>
<dbReference type="Gene3D" id="3.30.70.1060">
    <property type="entry name" value="Dimeric alpha+beta barrel"/>
    <property type="match status" value="1"/>
</dbReference>
<comment type="caution">
    <text evidence="1">The sequence shown here is derived from an EMBL/GenBank/DDBJ whole genome shotgun (WGS) entry which is preliminary data.</text>
</comment>
<gene>
    <name evidence="1" type="ORF">N866_16920</name>
</gene>
<accession>A0A021VRY1</accession>